<dbReference type="Pfam" id="PF07654">
    <property type="entry name" value="C1-set"/>
    <property type="match status" value="1"/>
</dbReference>
<keyword evidence="2" id="KW-0472">Membrane</keyword>
<evidence type="ECO:0000313" key="4">
    <source>
        <dbReference type="EMBL" id="KAG8545912.1"/>
    </source>
</evidence>
<dbReference type="EMBL" id="WNYA01001372">
    <property type="protein sequence ID" value="KAG8545912.1"/>
    <property type="molecule type" value="Genomic_DNA"/>
</dbReference>
<keyword evidence="5" id="KW-1185">Reference proteome</keyword>
<dbReference type="PROSITE" id="PS00290">
    <property type="entry name" value="IG_MHC"/>
    <property type="match status" value="1"/>
</dbReference>
<dbReference type="InterPro" id="IPR036179">
    <property type="entry name" value="Ig-like_dom_sf"/>
</dbReference>
<keyword evidence="1" id="KW-0393">Immunoglobulin domain</keyword>
<dbReference type="InterPro" id="IPR013783">
    <property type="entry name" value="Ig-like_fold"/>
</dbReference>
<evidence type="ECO:0000259" key="3">
    <source>
        <dbReference type="PROSITE" id="PS50835"/>
    </source>
</evidence>
<feature type="transmembrane region" description="Helical" evidence="2">
    <location>
        <begin position="73"/>
        <end position="92"/>
    </location>
</feature>
<sequence>MRWLLDGKLIDYPRKRENGKFHREIYYRIQTEGVNQPSKISCQVLHETSQRPITRTEDVIVDRECKRSCHSGFIGVLVLLLVVSLPAVWYFTKRVFQRFQVSPIHMRETEDGNNVTLYCTASNCAKEPLVTWTIKEKDKEEMEITDNNQERDEETPLVGSVKSSGYTMRTERSHADKLHHVMSSLSFAPTGLKHREIAVTCKFQCDGRSQEKSRMCSFLIRKPEVSGPVLMSLGDNGDVLCSLCLQKFYPKRMKIQWSHGLGQFKEVETNHETFIRNDDMTYNVRSECRVPGHLFKDEGFRVRAAWSHEKESGQREATITDTQWLPVMGKMENPPFIDGKEAKLLCQVSGYFPNVLDVKWLRRDAGGSDPCLISASEKYIIPEMEATQQEDKTFSYTACLVVSVSAPTDHGSEFICRVRHPSLKTPQEQRSGELRVIGILAVNVVRLNTDKLRAEVIHVNPDNGEYLKITWSRCEGKKDYKKYEDTEVEEEKISSSDGSSTRYSRIYIESKKKKKYYRVMVEHSASSRVEEKNILRENDEFYLIDKEERKTLLLQVSEQVVPGKKR</sequence>
<dbReference type="SMART" id="SM00407">
    <property type="entry name" value="IGc1"/>
    <property type="match status" value="1"/>
</dbReference>
<keyword evidence="2" id="KW-1133">Transmembrane helix</keyword>
<dbReference type="InterPro" id="IPR050380">
    <property type="entry name" value="Immune_Resp_Modulators"/>
</dbReference>
<gene>
    <name evidence="4" type="ORF">GDO81_020143</name>
</gene>
<dbReference type="FunFam" id="2.60.40.10:FF:001774">
    <property type="entry name" value="Uncharacterized LOC100216153"/>
    <property type="match status" value="1"/>
</dbReference>
<feature type="domain" description="Ig-like" evidence="3">
    <location>
        <begin position="86"/>
        <end position="132"/>
    </location>
</feature>
<evidence type="ECO:0000256" key="1">
    <source>
        <dbReference type="ARBA" id="ARBA00023319"/>
    </source>
</evidence>
<dbReference type="InterPro" id="IPR003006">
    <property type="entry name" value="Ig/MHC_CS"/>
</dbReference>
<evidence type="ECO:0000256" key="2">
    <source>
        <dbReference type="SAM" id="Phobius"/>
    </source>
</evidence>
<feature type="domain" description="Ig-like" evidence="3">
    <location>
        <begin position="326"/>
        <end position="435"/>
    </location>
</feature>
<organism evidence="4 5">
    <name type="scientific">Engystomops pustulosus</name>
    <name type="common">Tungara frog</name>
    <name type="synonym">Physalaemus pustulosus</name>
    <dbReference type="NCBI Taxonomy" id="76066"/>
    <lineage>
        <taxon>Eukaryota</taxon>
        <taxon>Metazoa</taxon>
        <taxon>Chordata</taxon>
        <taxon>Craniata</taxon>
        <taxon>Vertebrata</taxon>
        <taxon>Euteleostomi</taxon>
        <taxon>Amphibia</taxon>
        <taxon>Batrachia</taxon>
        <taxon>Anura</taxon>
        <taxon>Neobatrachia</taxon>
        <taxon>Hyloidea</taxon>
        <taxon>Leptodactylidae</taxon>
        <taxon>Leiuperinae</taxon>
        <taxon>Engystomops</taxon>
    </lineage>
</organism>
<name>A0AAV6ZEY4_ENGPU</name>
<keyword evidence="2" id="KW-0812">Transmembrane</keyword>
<protein>
    <recommendedName>
        <fullName evidence="3">Ig-like domain-containing protein</fullName>
    </recommendedName>
</protein>
<dbReference type="SUPFAM" id="SSF48726">
    <property type="entry name" value="Immunoglobulin"/>
    <property type="match status" value="1"/>
</dbReference>
<dbReference type="AlphaFoldDB" id="A0AAV6ZEY4"/>
<reference evidence="4" key="1">
    <citation type="thesis" date="2020" institute="ProQuest LLC" country="789 East Eisenhower Parkway, Ann Arbor, MI, USA">
        <title>Comparative Genomics and Chromosome Evolution.</title>
        <authorList>
            <person name="Mudd A.B."/>
        </authorList>
    </citation>
    <scope>NUCLEOTIDE SEQUENCE</scope>
    <source>
        <strain evidence="4">237g6f4</strain>
        <tissue evidence="4">Blood</tissue>
    </source>
</reference>
<dbReference type="Gene3D" id="2.60.40.10">
    <property type="entry name" value="Immunoglobulins"/>
    <property type="match status" value="3"/>
</dbReference>
<evidence type="ECO:0000313" key="5">
    <source>
        <dbReference type="Proteomes" id="UP000824782"/>
    </source>
</evidence>
<comment type="caution">
    <text evidence="4">The sequence shown here is derived from an EMBL/GenBank/DDBJ whole genome shotgun (WGS) entry which is preliminary data.</text>
</comment>
<dbReference type="EMBL" id="WNYA01001372">
    <property type="protein sequence ID" value="KAG8545913.1"/>
    <property type="molecule type" value="Genomic_DNA"/>
</dbReference>
<dbReference type="InterPro" id="IPR003597">
    <property type="entry name" value="Ig_C1-set"/>
</dbReference>
<dbReference type="InterPro" id="IPR007110">
    <property type="entry name" value="Ig-like_dom"/>
</dbReference>
<dbReference type="PANTHER" id="PTHR23411">
    <property type="entry name" value="TAPASIN"/>
    <property type="match status" value="1"/>
</dbReference>
<dbReference type="PROSITE" id="PS50835">
    <property type="entry name" value="IG_LIKE"/>
    <property type="match status" value="2"/>
</dbReference>
<accession>A0AAV6ZEY4</accession>
<dbReference type="Proteomes" id="UP000824782">
    <property type="component" value="Unassembled WGS sequence"/>
</dbReference>
<proteinExistence type="predicted"/>